<dbReference type="STRING" id="1823756.A4H34_02790"/>
<gene>
    <name evidence="2" type="ORF">A4H34_02790</name>
</gene>
<dbReference type="Pfam" id="PF14256">
    <property type="entry name" value="YwiC"/>
    <property type="match status" value="1"/>
</dbReference>
<sequence length="236" mass="25893">MVTIPPLVGVVEGGFRPVEIVVFALWFVGYFLFYSATVWLKSRCKKRYFPPVRLYGLIVAALGLASLVGAPYLWRWALVFSPLVAIAAWEAWKRDERSLISGLDTIAAACLMIPVMFDIAGDGAPGFAASPRAWLLTALFFGYFAGTLFYVKTNIRERDSNVYLAASVLWHASWAAAAFVLAWRGEVGWIHAAVWLAIAIRAVVVPLLARAGRPVSVKAIGFGEVFTSLAFVLTVF</sequence>
<evidence type="ECO:0000256" key="1">
    <source>
        <dbReference type="SAM" id="Phobius"/>
    </source>
</evidence>
<feature type="transmembrane region" description="Helical" evidence="1">
    <location>
        <begin position="133"/>
        <end position="151"/>
    </location>
</feature>
<dbReference type="Proteomes" id="UP000078368">
    <property type="component" value="Unassembled WGS sequence"/>
</dbReference>
<proteinExistence type="predicted"/>
<evidence type="ECO:0008006" key="4">
    <source>
        <dbReference type="Google" id="ProtNLM"/>
    </source>
</evidence>
<feature type="transmembrane region" description="Helical" evidence="1">
    <location>
        <begin position="20"/>
        <end position="40"/>
    </location>
</feature>
<name>A0A179B4S6_9ACTO</name>
<organism evidence="2 3">
    <name type="scientific">Peptidiphaga gingivicola</name>
    <dbReference type="NCBI Taxonomy" id="2741497"/>
    <lineage>
        <taxon>Bacteria</taxon>
        <taxon>Bacillati</taxon>
        <taxon>Actinomycetota</taxon>
        <taxon>Actinomycetes</taxon>
        <taxon>Actinomycetales</taxon>
        <taxon>Actinomycetaceae</taxon>
        <taxon>Peptidiphaga</taxon>
    </lineage>
</organism>
<evidence type="ECO:0000313" key="2">
    <source>
        <dbReference type="EMBL" id="OAP86121.1"/>
    </source>
</evidence>
<reference evidence="2 3" key="1">
    <citation type="submission" date="2016-04" db="EMBL/GenBank/DDBJ databases">
        <title>Peptidophaga gingivicola gen. nov., sp. nov., isolated from human subgingival plaque.</title>
        <authorList>
            <person name="Beall C.J."/>
            <person name="Mokrzan E.M."/>
            <person name="Griffen A.L."/>
            <person name="Leys E.J."/>
        </authorList>
    </citation>
    <scope>NUCLEOTIDE SEQUENCE [LARGE SCALE GENOMIC DNA]</scope>
    <source>
        <strain evidence="2 3">BA112</strain>
    </source>
</reference>
<feature type="transmembrane region" description="Helical" evidence="1">
    <location>
        <begin position="99"/>
        <end position="121"/>
    </location>
</feature>
<keyword evidence="3" id="KW-1185">Reference proteome</keyword>
<evidence type="ECO:0000313" key="3">
    <source>
        <dbReference type="Proteomes" id="UP000078368"/>
    </source>
</evidence>
<feature type="transmembrane region" description="Helical" evidence="1">
    <location>
        <begin position="76"/>
        <end position="92"/>
    </location>
</feature>
<protein>
    <recommendedName>
        <fullName evidence="4">YwiC-like protein</fullName>
    </recommendedName>
</protein>
<accession>A0A179B4S6</accession>
<dbReference type="InterPro" id="IPR025576">
    <property type="entry name" value="YwiC"/>
</dbReference>
<feature type="transmembrane region" description="Helical" evidence="1">
    <location>
        <begin position="52"/>
        <end position="70"/>
    </location>
</feature>
<feature type="transmembrane region" description="Helical" evidence="1">
    <location>
        <begin position="189"/>
        <end position="208"/>
    </location>
</feature>
<feature type="transmembrane region" description="Helical" evidence="1">
    <location>
        <begin position="163"/>
        <end position="183"/>
    </location>
</feature>
<dbReference type="EMBL" id="LVZK01000001">
    <property type="protein sequence ID" value="OAP86121.1"/>
    <property type="molecule type" value="Genomic_DNA"/>
</dbReference>
<keyword evidence="1" id="KW-0812">Transmembrane</keyword>
<keyword evidence="1" id="KW-1133">Transmembrane helix</keyword>
<keyword evidence="1" id="KW-0472">Membrane</keyword>
<comment type="caution">
    <text evidence="2">The sequence shown here is derived from an EMBL/GenBank/DDBJ whole genome shotgun (WGS) entry which is preliminary data.</text>
</comment>
<dbReference type="AlphaFoldDB" id="A0A179B4S6"/>